<feature type="domain" description="Golvesin/Xly CBD-like" evidence="7">
    <location>
        <begin position="581"/>
        <end position="707"/>
    </location>
</feature>
<dbReference type="EMBL" id="LECT01000014">
    <property type="protein sequence ID" value="KLU06584.1"/>
    <property type="molecule type" value="Genomic_DNA"/>
</dbReference>
<dbReference type="GO" id="GO:0016491">
    <property type="term" value="F:oxidoreductase activity"/>
    <property type="evidence" value="ECO:0007669"/>
    <property type="project" value="UniProtKB-KW"/>
</dbReference>
<evidence type="ECO:0000256" key="3">
    <source>
        <dbReference type="ARBA" id="ARBA00023002"/>
    </source>
</evidence>
<dbReference type="RefSeq" id="WP_047813266.1">
    <property type="nucleotide sequence ID" value="NZ_LECT01000014.1"/>
</dbReference>
<name>A0A0J1EM07_RHOIS</name>
<proteinExistence type="predicted"/>
<sequence length="715" mass="79472">MRPASWPSHRLSMCSMILATLLLIPASQTKAETTHDVVVYGGTAAAVTAAIQSARMGQSVVMVSPDVHLGGLTSGGLGWTDTGNKAVIGGLAKDFYHRVYKHYQNDSAWKFQTREKYGNRAQGHRASDDDQATMWVFEPHVAENILDEMLAEHDITVLHDAWLDREKGVTKRDGRIVSIQTLDGKTYAGKMFIDATYEGDLIAAAGVATAHGREGISDYNEPHAGVQTGVLHHSHHFDVLPRRVDPYVVPGDPSSGVIPLVSPDPPGEFGSADDRVQAYCFRTCMTNHPENRVAWTRPEGYDPATYEIMARTFEAGWRDVFNKFDPLPNFKTDTNNHGPVSFDNIGANYDYPEATYERRQEIIQQHENYQRGLLYFIATDPRVPKEVQDKINQWGLSADEFADNDHWPHQMYVREARRMVGEFVMTENHLRKELATPDSVGMGSYGIDSHNTQRYITPEGYVQNEGDLGVSTRGPYKIAMGALLPKRDECENLLSPVCVSATHVAFGSIRMEPVFMILGQSAATIAALANQSERAVQDIPYADLRKRLLNDNQILEIPADISNASYPESLNLKSVEGISVDDTQADRIGGWIQSHASGNFYGSGYHHDGEATDRVRQAIYQTDLPKSGLYEVRVSYPTNSNRSKQTRIDIHHSAGTTTHRIDQTQLKPASKKQPLLALGRYAFDTTSPAKVVISNEDANGYVVIDVVNWLPVEKK</sequence>
<dbReference type="AlphaFoldDB" id="A0A0J1EM07"/>
<gene>
    <name evidence="8" type="ORF">RISK_001339</name>
</gene>
<dbReference type="GO" id="GO:0046872">
    <property type="term" value="F:metal ion binding"/>
    <property type="evidence" value="ECO:0007669"/>
    <property type="project" value="UniProtKB-KW"/>
</dbReference>
<organism evidence="8 9">
    <name type="scientific">Rhodopirellula islandica</name>
    <dbReference type="NCBI Taxonomy" id="595434"/>
    <lineage>
        <taxon>Bacteria</taxon>
        <taxon>Pseudomonadati</taxon>
        <taxon>Planctomycetota</taxon>
        <taxon>Planctomycetia</taxon>
        <taxon>Pirellulales</taxon>
        <taxon>Pirellulaceae</taxon>
        <taxon>Rhodopirellula</taxon>
    </lineage>
</organism>
<keyword evidence="9" id="KW-1185">Reference proteome</keyword>
<feature type="signal peptide" evidence="6">
    <location>
        <begin position="1"/>
        <end position="31"/>
    </location>
</feature>
<evidence type="ECO:0000256" key="4">
    <source>
        <dbReference type="ARBA" id="ARBA00023004"/>
    </source>
</evidence>
<dbReference type="PANTHER" id="PTHR43498:SF1">
    <property type="entry name" value="COB--COM HETERODISULFIDE REDUCTASE IRON-SULFUR SUBUNIT A"/>
    <property type="match status" value="1"/>
</dbReference>
<dbReference type="PANTHER" id="PTHR43498">
    <property type="entry name" value="FERREDOXIN:COB-COM HETERODISULFIDE REDUCTASE SUBUNIT A"/>
    <property type="match status" value="1"/>
</dbReference>
<dbReference type="PATRIC" id="fig|595434.4.peg.1285"/>
<dbReference type="Proteomes" id="UP000036367">
    <property type="component" value="Unassembled WGS sequence"/>
</dbReference>
<keyword evidence="4" id="KW-0408">Iron</keyword>
<evidence type="ECO:0000313" key="8">
    <source>
        <dbReference type="EMBL" id="KLU06584.1"/>
    </source>
</evidence>
<keyword evidence="2" id="KW-0479">Metal-binding</keyword>
<dbReference type="InterPro" id="IPR033803">
    <property type="entry name" value="CBD-like_Golvesin-Xly"/>
</dbReference>
<keyword evidence="1" id="KW-0004">4Fe-4S</keyword>
<dbReference type="Pfam" id="PF12831">
    <property type="entry name" value="FAD_oxidored"/>
    <property type="match status" value="1"/>
</dbReference>
<evidence type="ECO:0000313" key="9">
    <source>
        <dbReference type="Proteomes" id="UP000036367"/>
    </source>
</evidence>
<keyword evidence="6" id="KW-0732">Signal</keyword>
<reference evidence="8" key="1">
    <citation type="submission" date="2015-05" db="EMBL/GenBank/DDBJ databases">
        <title>Permanent draft genome of Rhodopirellula islandicus K833.</title>
        <authorList>
            <person name="Kizina J."/>
            <person name="Richter M."/>
            <person name="Glockner F.O."/>
            <person name="Harder J."/>
        </authorList>
    </citation>
    <scope>NUCLEOTIDE SEQUENCE [LARGE SCALE GENOMIC DNA]</scope>
    <source>
        <strain evidence="8">K833</strain>
    </source>
</reference>
<keyword evidence="3" id="KW-0560">Oxidoreductase</keyword>
<keyword evidence="5" id="KW-0411">Iron-sulfur</keyword>
<dbReference type="Gene3D" id="3.50.50.60">
    <property type="entry name" value="FAD/NAD(P)-binding domain"/>
    <property type="match status" value="1"/>
</dbReference>
<dbReference type="InterPro" id="IPR039650">
    <property type="entry name" value="HdrA-like"/>
</dbReference>
<dbReference type="SUPFAM" id="SSF51905">
    <property type="entry name" value="FAD/NAD(P)-binding domain"/>
    <property type="match status" value="1"/>
</dbReference>
<dbReference type="STRING" id="595434.RISK_001339"/>
<protein>
    <submittedName>
        <fullName evidence="8">FAD dependent oxidoreductase</fullName>
    </submittedName>
</protein>
<evidence type="ECO:0000256" key="1">
    <source>
        <dbReference type="ARBA" id="ARBA00022485"/>
    </source>
</evidence>
<dbReference type="Pfam" id="PF25275">
    <property type="entry name" value="Golvesin_C"/>
    <property type="match status" value="1"/>
</dbReference>
<feature type="chain" id="PRO_5005250276" evidence="6">
    <location>
        <begin position="32"/>
        <end position="715"/>
    </location>
</feature>
<evidence type="ECO:0000256" key="2">
    <source>
        <dbReference type="ARBA" id="ARBA00022723"/>
    </source>
</evidence>
<dbReference type="OrthoDB" id="287984at2"/>
<comment type="caution">
    <text evidence="8">The sequence shown here is derived from an EMBL/GenBank/DDBJ whole genome shotgun (WGS) entry which is preliminary data.</text>
</comment>
<dbReference type="GO" id="GO:0051539">
    <property type="term" value="F:4 iron, 4 sulfur cluster binding"/>
    <property type="evidence" value="ECO:0007669"/>
    <property type="project" value="UniProtKB-KW"/>
</dbReference>
<evidence type="ECO:0000256" key="5">
    <source>
        <dbReference type="ARBA" id="ARBA00023014"/>
    </source>
</evidence>
<dbReference type="InterPro" id="IPR036188">
    <property type="entry name" value="FAD/NAD-bd_sf"/>
</dbReference>
<accession>A0A0J1EM07</accession>
<evidence type="ECO:0000256" key="6">
    <source>
        <dbReference type="SAM" id="SignalP"/>
    </source>
</evidence>
<evidence type="ECO:0000259" key="7">
    <source>
        <dbReference type="Pfam" id="PF25275"/>
    </source>
</evidence>